<evidence type="ECO:0000313" key="3">
    <source>
        <dbReference type="WBParaSite" id="Pan_g8426.t1"/>
    </source>
</evidence>
<sequence length="97" mass="10662">MQLFISEAFFFSDFFLMPLLLVNLLLVMILLDGHLLVILLLDGLLRIELVVVTSEDLGGITEVGDGGDLHTPTPSLFRSTILFPQQQCTDVRSGITG</sequence>
<dbReference type="WBParaSite" id="Pan_g8426.t1">
    <property type="protein sequence ID" value="Pan_g8426.t1"/>
    <property type="gene ID" value="Pan_g8426"/>
</dbReference>
<dbReference type="Proteomes" id="UP000492821">
    <property type="component" value="Unassembled WGS sequence"/>
</dbReference>
<reference evidence="2" key="1">
    <citation type="journal article" date="2013" name="Genetics">
        <title>The draft genome and transcriptome of Panagrellus redivivus are shaped by the harsh demands of a free-living lifestyle.</title>
        <authorList>
            <person name="Srinivasan J."/>
            <person name="Dillman A.R."/>
            <person name="Macchietto M.G."/>
            <person name="Heikkinen L."/>
            <person name="Lakso M."/>
            <person name="Fracchia K.M."/>
            <person name="Antoshechkin I."/>
            <person name="Mortazavi A."/>
            <person name="Wong G."/>
            <person name="Sternberg P.W."/>
        </authorList>
    </citation>
    <scope>NUCLEOTIDE SEQUENCE [LARGE SCALE GENOMIC DNA]</scope>
    <source>
        <strain evidence="2">MT8872</strain>
    </source>
</reference>
<evidence type="ECO:0000313" key="2">
    <source>
        <dbReference type="Proteomes" id="UP000492821"/>
    </source>
</evidence>
<proteinExistence type="predicted"/>
<reference evidence="3" key="2">
    <citation type="submission" date="2020-10" db="UniProtKB">
        <authorList>
            <consortium name="WormBaseParasite"/>
        </authorList>
    </citation>
    <scope>IDENTIFICATION</scope>
</reference>
<keyword evidence="1" id="KW-0472">Membrane</keyword>
<dbReference type="AlphaFoldDB" id="A0A7E4W761"/>
<protein>
    <submittedName>
        <fullName evidence="3">Secreted protein</fullName>
    </submittedName>
</protein>
<accession>A0A7E4W761</accession>
<organism evidence="2 3">
    <name type="scientific">Panagrellus redivivus</name>
    <name type="common">Microworm</name>
    <dbReference type="NCBI Taxonomy" id="6233"/>
    <lineage>
        <taxon>Eukaryota</taxon>
        <taxon>Metazoa</taxon>
        <taxon>Ecdysozoa</taxon>
        <taxon>Nematoda</taxon>
        <taxon>Chromadorea</taxon>
        <taxon>Rhabditida</taxon>
        <taxon>Tylenchina</taxon>
        <taxon>Panagrolaimomorpha</taxon>
        <taxon>Panagrolaimoidea</taxon>
        <taxon>Panagrolaimidae</taxon>
        <taxon>Panagrellus</taxon>
    </lineage>
</organism>
<keyword evidence="2" id="KW-1185">Reference proteome</keyword>
<evidence type="ECO:0000256" key="1">
    <source>
        <dbReference type="SAM" id="Phobius"/>
    </source>
</evidence>
<feature type="transmembrane region" description="Helical" evidence="1">
    <location>
        <begin position="20"/>
        <end position="41"/>
    </location>
</feature>
<name>A0A7E4W761_PANRE</name>
<keyword evidence="1" id="KW-0812">Transmembrane</keyword>
<keyword evidence="1" id="KW-1133">Transmembrane helix</keyword>